<dbReference type="PROSITE" id="PS00374">
    <property type="entry name" value="MGMT"/>
    <property type="match status" value="1"/>
</dbReference>
<dbReference type="SUPFAM" id="SSF53155">
    <property type="entry name" value="Methylated DNA-protein cysteine methyltransferase domain"/>
    <property type="match status" value="1"/>
</dbReference>
<evidence type="ECO:0000259" key="10">
    <source>
        <dbReference type="Pfam" id="PF01035"/>
    </source>
</evidence>
<dbReference type="NCBIfam" id="TIGR00589">
    <property type="entry name" value="ogt"/>
    <property type="match status" value="1"/>
</dbReference>
<sequence length="167" mass="18311">MKFTEFDSPLGRLTLAASELGLAGVYFEDHRHFKGMDGWQRTDDVDTLNLATQQLGEFFAGTREQFDLPLDFSAGTPFQQQVWRALQAIPFGATLSYGDLARQIENPQAVRAVGAANGRNPISIIVPCHRVIASSGALTGYAGGLKNKQSLLKFEAEKHQSLSLRLT</sequence>
<feature type="active site" description="Nucleophile; methyl group acceptor" evidence="9">
    <location>
        <position position="128"/>
    </location>
</feature>
<dbReference type="Proteomes" id="UP000634011">
    <property type="component" value="Unassembled WGS sequence"/>
</dbReference>
<organism evidence="12 13">
    <name type="scientific">Undibacterium jejuense</name>
    <dbReference type="NCBI Taxonomy" id="1344949"/>
    <lineage>
        <taxon>Bacteria</taxon>
        <taxon>Pseudomonadati</taxon>
        <taxon>Pseudomonadota</taxon>
        <taxon>Betaproteobacteria</taxon>
        <taxon>Burkholderiales</taxon>
        <taxon>Oxalobacteraceae</taxon>
        <taxon>Undibacterium</taxon>
    </lineage>
</organism>
<proteinExistence type="inferred from homology"/>
<dbReference type="InterPro" id="IPR008332">
    <property type="entry name" value="MethylG_MeTrfase_N"/>
</dbReference>
<evidence type="ECO:0000256" key="7">
    <source>
        <dbReference type="ARBA" id="ARBA00023204"/>
    </source>
</evidence>
<dbReference type="PANTHER" id="PTHR10815">
    <property type="entry name" value="METHYLATED-DNA--PROTEIN-CYSTEINE METHYLTRANSFERASE"/>
    <property type="match status" value="1"/>
</dbReference>
<comment type="subcellular location">
    <subcellularLocation>
        <location evidence="9">Cytoplasm</location>
    </subcellularLocation>
</comment>
<dbReference type="FunFam" id="1.10.10.10:FF:000214">
    <property type="entry name" value="Methylated-DNA--protein-cysteine methyltransferase"/>
    <property type="match status" value="1"/>
</dbReference>
<dbReference type="SUPFAM" id="SSF46767">
    <property type="entry name" value="Methylated DNA-protein cysteine methyltransferase, C-terminal domain"/>
    <property type="match status" value="1"/>
</dbReference>
<keyword evidence="6 9" id="KW-0227">DNA damage</keyword>
<evidence type="ECO:0000256" key="9">
    <source>
        <dbReference type="HAMAP-Rule" id="MF_00772"/>
    </source>
</evidence>
<dbReference type="PANTHER" id="PTHR10815:SF5">
    <property type="entry name" value="METHYLATED-DNA--PROTEIN-CYSTEINE METHYLTRANSFERASE"/>
    <property type="match status" value="1"/>
</dbReference>
<protein>
    <recommendedName>
        <fullName evidence="9">Methylated-DNA--protein-cysteine methyltransferase</fullName>
        <ecNumber evidence="9">2.1.1.63</ecNumber>
    </recommendedName>
    <alternativeName>
        <fullName evidence="9">6-O-methylguanine-DNA methyltransferase</fullName>
        <shortName evidence="9">MGMT</shortName>
    </alternativeName>
    <alternativeName>
        <fullName evidence="9">O-6-methylguanine-DNA-alkyltransferase</fullName>
    </alternativeName>
</protein>
<dbReference type="InterPro" id="IPR036631">
    <property type="entry name" value="MGMT_N_sf"/>
</dbReference>
<evidence type="ECO:0000313" key="12">
    <source>
        <dbReference type="EMBL" id="MBC3862009.1"/>
    </source>
</evidence>
<evidence type="ECO:0000256" key="8">
    <source>
        <dbReference type="ARBA" id="ARBA00049348"/>
    </source>
</evidence>
<dbReference type="GO" id="GO:0032259">
    <property type="term" value="P:methylation"/>
    <property type="evidence" value="ECO:0007669"/>
    <property type="project" value="UniProtKB-KW"/>
</dbReference>
<dbReference type="EC" id="2.1.1.63" evidence="9"/>
<evidence type="ECO:0000313" key="13">
    <source>
        <dbReference type="Proteomes" id="UP000634011"/>
    </source>
</evidence>
<evidence type="ECO:0000256" key="3">
    <source>
        <dbReference type="ARBA" id="ARBA00022490"/>
    </source>
</evidence>
<evidence type="ECO:0000256" key="1">
    <source>
        <dbReference type="ARBA" id="ARBA00001286"/>
    </source>
</evidence>
<dbReference type="Gene3D" id="1.10.10.10">
    <property type="entry name" value="Winged helix-like DNA-binding domain superfamily/Winged helix DNA-binding domain"/>
    <property type="match status" value="1"/>
</dbReference>
<name>A0A923HJL1_9BURK</name>
<comment type="miscellaneous">
    <text evidence="9">This enzyme catalyzes only one turnover and therefore is not strictly catalytic. According to one definition, an enzyme is a biocatalyst that acts repeatedly and over many reaction cycles.</text>
</comment>
<keyword evidence="5 9" id="KW-0808">Transferase</keyword>
<dbReference type="InterPro" id="IPR014048">
    <property type="entry name" value="MethylDNA_cys_MeTrfase_DNA-bd"/>
</dbReference>
<evidence type="ECO:0000259" key="11">
    <source>
        <dbReference type="Pfam" id="PF02870"/>
    </source>
</evidence>
<dbReference type="Gene3D" id="3.30.160.70">
    <property type="entry name" value="Methylated DNA-protein cysteine methyltransferase domain"/>
    <property type="match status" value="1"/>
</dbReference>
<dbReference type="Pfam" id="PF02870">
    <property type="entry name" value="Methyltransf_1N"/>
    <property type="match status" value="1"/>
</dbReference>
<feature type="domain" description="Methylated-DNA-[protein]-cysteine S-methyltransferase DNA binding" evidence="10">
    <location>
        <begin position="77"/>
        <end position="156"/>
    </location>
</feature>
<dbReference type="InterPro" id="IPR036388">
    <property type="entry name" value="WH-like_DNA-bd_sf"/>
</dbReference>
<dbReference type="RefSeq" id="WP_186911939.1">
    <property type="nucleotide sequence ID" value="NZ_JACOFV010000006.1"/>
</dbReference>
<dbReference type="InterPro" id="IPR001497">
    <property type="entry name" value="MethylDNA_cys_MeTrfase_AS"/>
</dbReference>
<keyword evidence="13" id="KW-1185">Reference proteome</keyword>
<dbReference type="Pfam" id="PF01035">
    <property type="entry name" value="DNA_binding_1"/>
    <property type="match status" value="1"/>
</dbReference>
<dbReference type="InterPro" id="IPR023546">
    <property type="entry name" value="MGMT"/>
</dbReference>
<feature type="domain" description="Methylguanine DNA methyltransferase ribonuclease-like" evidence="11">
    <location>
        <begin position="2"/>
        <end position="72"/>
    </location>
</feature>
<keyword evidence="3 9" id="KW-0963">Cytoplasm</keyword>
<dbReference type="GO" id="GO:0006307">
    <property type="term" value="P:DNA alkylation repair"/>
    <property type="evidence" value="ECO:0007669"/>
    <property type="project" value="UniProtKB-UniRule"/>
</dbReference>
<dbReference type="CDD" id="cd06445">
    <property type="entry name" value="ATase"/>
    <property type="match status" value="1"/>
</dbReference>
<comment type="catalytic activity">
    <reaction evidence="8 9">
        <text>a 6-O-methyl-2'-deoxyguanosine in DNA + L-cysteinyl-[protein] = S-methyl-L-cysteinyl-[protein] + a 2'-deoxyguanosine in DNA</text>
        <dbReference type="Rhea" id="RHEA:24000"/>
        <dbReference type="Rhea" id="RHEA-COMP:10131"/>
        <dbReference type="Rhea" id="RHEA-COMP:10132"/>
        <dbReference type="Rhea" id="RHEA-COMP:11367"/>
        <dbReference type="Rhea" id="RHEA-COMP:11368"/>
        <dbReference type="ChEBI" id="CHEBI:29950"/>
        <dbReference type="ChEBI" id="CHEBI:82612"/>
        <dbReference type="ChEBI" id="CHEBI:85445"/>
        <dbReference type="ChEBI" id="CHEBI:85448"/>
        <dbReference type="EC" id="2.1.1.63"/>
    </reaction>
</comment>
<evidence type="ECO:0000256" key="6">
    <source>
        <dbReference type="ARBA" id="ARBA00022763"/>
    </source>
</evidence>
<dbReference type="EMBL" id="JACOFV010000006">
    <property type="protein sequence ID" value="MBC3862009.1"/>
    <property type="molecule type" value="Genomic_DNA"/>
</dbReference>
<evidence type="ECO:0000256" key="4">
    <source>
        <dbReference type="ARBA" id="ARBA00022603"/>
    </source>
</evidence>
<comment type="catalytic activity">
    <reaction evidence="1 9">
        <text>a 4-O-methyl-thymidine in DNA + L-cysteinyl-[protein] = a thymidine in DNA + S-methyl-L-cysteinyl-[protein]</text>
        <dbReference type="Rhea" id="RHEA:53428"/>
        <dbReference type="Rhea" id="RHEA-COMP:10131"/>
        <dbReference type="Rhea" id="RHEA-COMP:10132"/>
        <dbReference type="Rhea" id="RHEA-COMP:13555"/>
        <dbReference type="Rhea" id="RHEA-COMP:13556"/>
        <dbReference type="ChEBI" id="CHEBI:29950"/>
        <dbReference type="ChEBI" id="CHEBI:82612"/>
        <dbReference type="ChEBI" id="CHEBI:137386"/>
        <dbReference type="ChEBI" id="CHEBI:137387"/>
        <dbReference type="EC" id="2.1.1.63"/>
    </reaction>
</comment>
<dbReference type="HAMAP" id="MF_00772">
    <property type="entry name" value="OGT"/>
    <property type="match status" value="1"/>
</dbReference>
<comment type="caution">
    <text evidence="12">The sequence shown here is derived from an EMBL/GenBank/DDBJ whole genome shotgun (WGS) entry which is preliminary data.</text>
</comment>
<keyword evidence="4 9" id="KW-0489">Methyltransferase</keyword>
<dbReference type="GO" id="GO:0003908">
    <property type="term" value="F:methylated-DNA-[protein]-cysteine S-methyltransferase activity"/>
    <property type="evidence" value="ECO:0007669"/>
    <property type="project" value="UniProtKB-UniRule"/>
</dbReference>
<dbReference type="AlphaFoldDB" id="A0A923HJL1"/>
<dbReference type="GO" id="GO:0005737">
    <property type="term" value="C:cytoplasm"/>
    <property type="evidence" value="ECO:0007669"/>
    <property type="project" value="UniProtKB-SubCell"/>
</dbReference>
<comment type="similarity">
    <text evidence="2 9">Belongs to the MGMT family.</text>
</comment>
<evidence type="ECO:0000256" key="2">
    <source>
        <dbReference type="ARBA" id="ARBA00008711"/>
    </source>
</evidence>
<dbReference type="InterPro" id="IPR036217">
    <property type="entry name" value="MethylDNA_cys_MeTrfase_DNAb"/>
</dbReference>
<accession>A0A923HJL1</accession>
<keyword evidence="7 9" id="KW-0234">DNA repair</keyword>
<reference evidence="12" key="1">
    <citation type="submission" date="2020-08" db="EMBL/GenBank/DDBJ databases">
        <title>Novel species isolated from subtropical streams in China.</title>
        <authorList>
            <person name="Lu H."/>
        </authorList>
    </citation>
    <scope>NUCLEOTIDE SEQUENCE</scope>
    <source>
        <strain evidence="12">KACC 12607</strain>
    </source>
</reference>
<gene>
    <name evidence="12" type="ORF">H8K32_07870</name>
</gene>
<comment type="function">
    <text evidence="9">Involved in the cellular defense against the biological effects of O6-methylguanine (O6-MeG) and O4-methylthymine (O4-MeT) in DNA. Repairs the methylated nucleobase in DNA by stoichiometrically transferring the methyl group to a cysteine residue in the enzyme. This is a suicide reaction: the enzyme is irreversibly inactivated.</text>
</comment>
<evidence type="ECO:0000256" key="5">
    <source>
        <dbReference type="ARBA" id="ARBA00022679"/>
    </source>
</evidence>